<name>A0ABR0EYL7_ZASCE</name>
<reference evidence="4 5" key="1">
    <citation type="journal article" date="2023" name="G3 (Bethesda)">
        <title>A chromosome-level genome assembly of Zasmidium syzygii isolated from banana leaves.</title>
        <authorList>
            <person name="van Westerhoven A.C."/>
            <person name="Mehrabi R."/>
            <person name="Talebi R."/>
            <person name="Steentjes M.B.F."/>
            <person name="Corcolon B."/>
            <person name="Chong P.A."/>
            <person name="Kema G.H.J."/>
            <person name="Seidl M.F."/>
        </authorList>
    </citation>
    <scope>NUCLEOTIDE SEQUENCE [LARGE SCALE GENOMIC DNA]</scope>
    <source>
        <strain evidence="4 5">P124</strain>
    </source>
</reference>
<evidence type="ECO:0000313" key="5">
    <source>
        <dbReference type="Proteomes" id="UP001305779"/>
    </source>
</evidence>
<feature type="compositionally biased region" description="Polar residues" evidence="2">
    <location>
        <begin position="197"/>
        <end position="213"/>
    </location>
</feature>
<sequence length="481" mass="54094">MRILPDPYPGLHPAFPAWTEGSLHDRTGSFSLVGSAVAWLAPPVGLYAALFKRPRTLEITTKAAAYIFSGAVPIAAGLHYMRDQVRRPFLERQGVEVPDSQFVDRMGFFDADDAFLSGGVAALLISSALKNPSKVLGWKRYVGTFALWGGFSSALWVELRKYKNGYQKTAQIAKQDAELLKEAEKWTPVIASVHNLQKSRQWSQEPTTSSSSGIGRPSLMRPSGSQASLGQPGAAQQPEVLKDGPHIAIQFPEDREPVFRPQTNYEWSSDHEIEDLEKHIASLRARRLRLAQECQWLWVWLSEKEAEFYTNPGSNSGTPDSKEKLRYLEALSAAQRHSWMEVSLVDWMLADSQKRIDQRRSALENQGQVTWRAPATAQTVSPTFALTGARNSIRELEAHENQLRQAQTAMAIEMADPNFDANEDNQIYHPGKQKMVNQKEVLLEAREAMDKQLEEFALQRKVFGQFIEDSEKRAQQGSKNK</sequence>
<dbReference type="Proteomes" id="UP001305779">
    <property type="component" value="Unassembled WGS sequence"/>
</dbReference>
<evidence type="ECO:0000313" key="4">
    <source>
        <dbReference type="EMBL" id="KAK4506746.1"/>
    </source>
</evidence>
<organism evidence="4 5">
    <name type="scientific">Zasmidium cellare</name>
    <name type="common">Wine cellar mold</name>
    <name type="synonym">Racodium cellare</name>
    <dbReference type="NCBI Taxonomy" id="395010"/>
    <lineage>
        <taxon>Eukaryota</taxon>
        <taxon>Fungi</taxon>
        <taxon>Dikarya</taxon>
        <taxon>Ascomycota</taxon>
        <taxon>Pezizomycotina</taxon>
        <taxon>Dothideomycetes</taxon>
        <taxon>Dothideomycetidae</taxon>
        <taxon>Mycosphaerellales</taxon>
        <taxon>Mycosphaerellaceae</taxon>
        <taxon>Zasmidium</taxon>
    </lineage>
</organism>
<dbReference type="EMBL" id="JAXOVC010000001">
    <property type="protein sequence ID" value="KAK4506746.1"/>
    <property type="molecule type" value="Genomic_DNA"/>
</dbReference>
<comment type="caution">
    <text evidence="4">The sequence shown here is derived from an EMBL/GenBank/DDBJ whole genome shotgun (WGS) entry which is preliminary data.</text>
</comment>
<evidence type="ECO:0000256" key="3">
    <source>
        <dbReference type="SAM" id="Phobius"/>
    </source>
</evidence>
<feature type="region of interest" description="Disordered" evidence="2">
    <location>
        <begin position="197"/>
        <end position="238"/>
    </location>
</feature>
<keyword evidence="1" id="KW-0175">Coiled coil</keyword>
<evidence type="ECO:0000256" key="1">
    <source>
        <dbReference type="SAM" id="Coils"/>
    </source>
</evidence>
<proteinExistence type="predicted"/>
<keyword evidence="3" id="KW-0812">Transmembrane</keyword>
<accession>A0ABR0EYL7</accession>
<gene>
    <name evidence="4" type="ORF">PRZ48_000479</name>
</gene>
<feature type="transmembrane region" description="Helical" evidence="3">
    <location>
        <begin position="30"/>
        <end position="51"/>
    </location>
</feature>
<feature type="coiled-coil region" evidence="1">
    <location>
        <begin position="386"/>
        <end position="455"/>
    </location>
</feature>
<feature type="transmembrane region" description="Helical" evidence="3">
    <location>
        <begin position="63"/>
        <end position="81"/>
    </location>
</feature>
<keyword evidence="3" id="KW-0472">Membrane</keyword>
<keyword evidence="3" id="KW-1133">Transmembrane helix</keyword>
<evidence type="ECO:0000256" key="2">
    <source>
        <dbReference type="SAM" id="MobiDB-lite"/>
    </source>
</evidence>
<keyword evidence="5" id="KW-1185">Reference proteome</keyword>
<protein>
    <submittedName>
        <fullName evidence="4">Uncharacterized protein</fullName>
    </submittedName>
</protein>